<evidence type="ECO:0000313" key="4">
    <source>
        <dbReference type="Proteomes" id="UP001066276"/>
    </source>
</evidence>
<reference evidence="3" key="1">
    <citation type="journal article" date="2022" name="bioRxiv">
        <title>Sequencing and chromosome-scale assembly of the giantPleurodeles waltlgenome.</title>
        <authorList>
            <person name="Brown T."/>
            <person name="Elewa A."/>
            <person name="Iarovenko S."/>
            <person name="Subramanian E."/>
            <person name="Araus A.J."/>
            <person name="Petzold A."/>
            <person name="Susuki M."/>
            <person name="Suzuki K.-i.T."/>
            <person name="Hayashi T."/>
            <person name="Toyoda A."/>
            <person name="Oliveira C."/>
            <person name="Osipova E."/>
            <person name="Leigh N.D."/>
            <person name="Simon A."/>
            <person name="Yun M.H."/>
        </authorList>
    </citation>
    <scope>NUCLEOTIDE SEQUENCE</scope>
    <source>
        <strain evidence="3">20211129_DDA</strain>
        <tissue evidence="3">Liver</tissue>
    </source>
</reference>
<keyword evidence="4" id="KW-1185">Reference proteome</keyword>
<dbReference type="EMBL" id="JANPWB010000016">
    <property type="protein sequence ID" value="KAJ1081915.1"/>
    <property type="molecule type" value="Genomic_DNA"/>
</dbReference>
<feature type="coiled-coil region" evidence="1">
    <location>
        <begin position="62"/>
        <end position="117"/>
    </location>
</feature>
<evidence type="ECO:0000313" key="3">
    <source>
        <dbReference type="EMBL" id="KAJ1081915.1"/>
    </source>
</evidence>
<dbReference type="Proteomes" id="UP001066276">
    <property type="component" value="Chromosome 12"/>
</dbReference>
<dbReference type="AlphaFoldDB" id="A0AAV7KRX7"/>
<protein>
    <submittedName>
        <fullName evidence="3">Uncharacterized protein</fullName>
    </submittedName>
</protein>
<comment type="caution">
    <text evidence="3">The sequence shown here is derived from an EMBL/GenBank/DDBJ whole genome shotgun (WGS) entry which is preliminary data.</text>
</comment>
<evidence type="ECO:0000256" key="2">
    <source>
        <dbReference type="SAM" id="MobiDB-lite"/>
    </source>
</evidence>
<keyword evidence="1" id="KW-0175">Coiled coil</keyword>
<evidence type="ECO:0000256" key="1">
    <source>
        <dbReference type="SAM" id="Coils"/>
    </source>
</evidence>
<accession>A0AAV7KRX7</accession>
<proteinExistence type="predicted"/>
<name>A0AAV7KRX7_PLEWA</name>
<organism evidence="3 4">
    <name type="scientific">Pleurodeles waltl</name>
    <name type="common">Iberian ribbed newt</name>
    <dbReference type="NCBI Taxonomy" id="8319"/>
    <lineage>
        <taxon>Eukaryota</taxon>
        <taxon>Metazoa</taxon>
        <taxon>Chordata</taxon>
        <taxon>Craniata</taxon>
        <taxon>Vertebrata</taxon>
        <taxon>Euteleostomi</taxon>
        <taxon>Amphibia</taxon>
        <taxon>Batrachia</taxon>
        <taxon>Caudata</taxon>
        <taxon>Salamandroidea</taxon>
        <taxon>Salamandridae</taxon>
        <taxon>Pleurodelinae</taxon>
        <taxon>Pleurodeles</taxon>
    </lineage>
</organism>
<feature type="region of interest" description="Disordered" evidence="2">
    <location>
        <begin position="1"/>
        <end position="27"/>
    </location>
</feature>
<gene>
    <name evidence="3" type="ORF">NDU88_002087</name>
</gene>
<sequence length="121" mass="13432">MGRNRTEKPGATGLGTCKLVEPGERRNSTDTSLAATLAEHSQRFNDILSAVLDIKATLEPKVDALRIDMVHLREDHKKLKDRLEATENTVSDMPPSMTDATSQIRALQKEALHLRVEDQEG</sequence>